<dbReference type="AlphaFoldDB" id="A0A6S7KZS1"/>
<name>A0A6S7KZS1_PARCT</name>
<feature type="non-terminal residue" evidence="1">
    <location>
        <position position="112"/>
    </location>
</feature>
<keyword evidence="2" id="KW-1185">Reference proteome</keyword>
<evidence type="ECO:0000313" key="1">
    <source>
        <dbReference type="EMBL" id="CAB4046151.1"/>
    </source>
</evidence>
<proteinExistence type="predicted"/>
<reference evidence="1" key="1">
    <citation type="submission" date="2020-04" db="EMBL/GenBank/DDBJ databases">
        <authorList>
            <person name="Alioto T."/>
            <person name="Alioto T."/>
            <person name="Gomez Garrido J."/>
        </authorList>
    </citation>
    <scope>NUCLEOTIDE SEQUENCE</scope>
    <source>
        <strain evidence="1">A484AB</strain>
    </source>
</reference>
<accession>A0A6S7KZS1</accession>
<sequence>VMKSLEEIGHQGLSSFIYDGKKLKWRKNFDQLKKFIQDLLGIEGTWSSPGGHAKRFKSQNGELILNYYTKKQNILFQGTYGNDLKNKVIDQLNKVNQTFDEDEVESNAIKSQ</sequence>
<evidence type="ECO:0000313" key="2">
    <source>
        <dbReference type="Proteomes" id="UP001152795"/>
    </source>
</evidence>
<protein>
    <submittedName>
        <fullName evidence="1">Uncharacterized protein</fullName>
    </submittedName>
</protein>
<feature type="non-terminal residue" evidence="1">
    <location>
        <position position="1"/>
    </location>
</feature>
<gene>
    <name evidence="1" type="ORF">PACLA_8A052898</name>
</gene>
<organism evidence="1 2">
    <name type="scientific">Paramuricea clavata</name>
    <name type="common">Red gorgonian</name>
    <name type="synonym">Violescent sea-whip</name>
    <dbReference type="NCBI Taxonomy" id="317549"/>
    <lineage>
        <taxon>Eukaryota</taxon>
        <taxon>Metazoa</taxon>
        <taxon>Cnidaria</taxon>
        <taxon>Anthozoa</taxon>
        <taxon>Octocorallia</taxon>
        <taxon>Malacalcyonacea</taxon>
        <taxon>Plexauridae</taxon>
        <taxon>Paramuricea</taxon>
    </lineage>
</organism>
<dbReference type="EMBL" id="CACRXK020046465">
    <property type="protein sequence ID" value="CAB4046151.1"/>
    <property type="molecule type" value="Genomic_DNA"/>
</dbReference>
<comment type="caution">
    <text evidence="1">The sequence shown here is derived from an EMBL/GenBank/DDBJ whole genome shotgun (WGS) entry which is preliminary data.</text>
</comment>
<dbReference type="Proteomes" id="UP001152795">
    <property type="component" value="Unassembled WGS sequence"/>
</dbReference>